<keyword evidence="3" id="KW-1185">Reference proteome</keyword>
<dbReference type="PANTHER" id="PTHR40080">
    <property type="entry name" value="LMO1763 PROTEIN"/>
    <property type="match status" value="1"/>
</dbReference>
<dbReference type="PANTHER" id="PTHR40080:SF1">
    <property type="entry name" value="TRPR-LIKE PROTEIN YERC_YECD"/>
    <property type="match status" value="1"/>
</dbReference>
<dbReference type="InterPro" id="IPR038116">
    <property type="entry name" value="TrpR-like_sf"/>
</dbReference>
<dbReference type="HOGENOM" id="CLU_147939_1_0_9"/>
<dbReference type="InterPro" id="IPR010921">
    <property type="entry name" value="Trp_repressor/repl_initiator"/>
</dbReference>
<dbReference type="GO" id="GO:0003700">
    <property type="term" value="F:DNA-binding transcription factor activity"/>
    <property type="evidence" value="ECO:0007669"/>
    <property type="project" value="InterPro"/>
</dbReference>
<evidence type="ECO:0000313" key="3">
    <source>
        <dbReference type="Proteomes" id="UP000005710"/>
    </source>
</evidence>
<reference evidence="2" key="1">
    <citation type="submission" date="2010-10" db="EMBL/GenBank/DDBJ databases">
        <authorList>
            <consortium name="US DOE Joint Genome Institute (JGI-PGF)"/>
            <person name="Lucas S."/>
            <person name="Copeland A."/>
            <person name="Lapidus A."/>
            <person name="Bruce D."/>
            <person name="Goodwin L."/>
            <person name="Pitluck S."/>
            <person name="Kyrpides N."/>
            <person name="Mavromatis K."/>
            <person name="Detter J.C."/>
            <person name="Han C."/>
            <person name="Land M."/>
            <person name="Hauser L."/>
            <person name="Markowitz V."/>
            <person name="Cheng J.-F."/>
            <person name="Hugenholtz P."/>
            <person name="Woyke T."/>
            <person name="Wu D."/>
            <person name="Pukall R."/>
            <person name="Wahrenburg C."/>
            <person name="Brambilla E."/>
            <person name="Klenk H.-P."/>
            <person name="Eisen J.A."/>
        </authorList>
    </citation>
    <scope>NUCLEOTIDE SEQUENCE [LARGE SCALE GENOMIC DNA]</scope>
    <source>
        <strain evidence="2">DSM 13965</strain>
    </source>
</reference>
<dbReference type="Gene3D" id="1.10.1270.10">
    <property type="entry name" value="TrpR-like"/>
    <property type="match status" value="1"/>
</dbReference>
<dbReference type="Pfam" id="PF01371">
    <property type="entry name" value="Trp_repressor"/>
    <property type="match status" value="1"/>
</dbReference>
<gene>
    <name evidence="2" type="ORF">ThesuDRAFT_01954</name>
</gene>
<comment type="caution">
    <text evidence="2">The sequence shown here is derived from an EMBL/GenBank/DDBJ whole genome shotgun (WGS) entry which is preliminary data.</text>
</comment>
<dbReference type="eggNOG" id="COG4496">
    <property type="taxonomic scope" value="Bacteria"/>
</dbReference>
<protein>
    <submittedName>
        <fullName evidence="2">Trp operon repressor family</fullName>
    </submittedName>
</protein>
<feature type="region of interest" description="Disordered" evidence="1">
    <location>
        <begin position="98"/>
        <end position="141"/>
    </location>
</feature>
<dbReference type="GO" id="GO:0043565">
    <property type="term" value="F:sequence-specific DNA binding"/>
    <property type="evidence" value="ECO:0007669"/>
    <property type="project" value="InterPro"/>
</dbReference>
<proteinExistence type="predicted"/>
<reference evidence="2" key="2">
    <citation type="submission" date="2012-10" db="EMBL/GenBank/DDBJ databases">
        <title>Improved high-quality draft of Thermaerobacter subterraneus C21, DSM 13965.</title>
        <authorList>
            <consortium name="DOE Joint Genome Institute"/>
            <person name="Eisen J."/>
            <person name="Huntemann M."/>
            <person name="Wei C.-L."/>
            <person name="Han J."/>
            <person name="Detter J.C."/>
            <person name="Han C."/>
            <person name="Tapia R."/>
            <person name="Chen A."/>
            <person name="Kyrpides N."/>
            <person name="Mavromatis K."/>
            <person name="Markowitz V."/>
            <person name="Szeto E."/>
            <person name="Ivanova N."/>
            <person name="Mikhailova N."/>
            <person name="Ovchinnikova G."/>
            <person name="Pagani I."/>
            <person name="Pati A."/>
            <person name="Goodwin L."/>
            <person name="Nordberg H.P."/>
            <person name="Cantor M.N."/>
            <person name="Hua S.X."/>
            <person name="Woyke T."/>
            <person name="Eisen J."/>
            <person name="Klenk H.-P."/>
        </authorList>
    </citation>
    <scope>NUCLEOTIDE SEQUENCE [LARGE SCALE GENOMIC DNA]</scope>
    <source>
        <strain evidence="2">DSM 13965</strain>
    </source>
</reference>
<dbReference type="AlphaFoldDB" id="K6Q022"/>
<evidence type="ECO:0000256" key="1">
    <source>
        <dbReference type="SAM" id="MobiDB-lite"/>
    </source>
</evidence>
<accession>K6Q022</accession>
<dbReference type="InterPro" id="IPR013368">
    <property type="entry name" value="YecD_YerC"/>
</dbReference>
<dbReference type="RefSeq" id="WP_006904230.1">
    <property type="nucleotide sequence ID" value="NZ_JH976535.1"/>
</dbReference>
<dbReference type="InterPro" id="IPR000831">
    <property type="entry name" value="Trp_repress"/>
</dbReference>
<dbReference type="NCBIfam" id="TIGR02531">
    <property type="entry name" value="yecD_yerC"/>
    <property type="match status" value="1"/>
</dbReference>
<dbReference type="SUPFAM" id="SSF48295">
    <property type="entry name" value="TrpR-like"/>
    <property type="match status" value="1"/>
</dbReference>
<dbReference type="Proteomes" id="UP000005710">
    <property type="component" value="Unassembled WGS sequence"/>
</dbReference>
<organism evidence="2 3">
    <name type="scientific">Thermaerobacter subterraneus DSM 13965</name>
    <dbReference type="NCBI Taxonomy" id="867903"/>
    <lineage>
        <taxon>Bacteria</taxon>
        <taxon>Bacillati</taxon>
        <taxon>Bacillota</taxon>
        <taxon>Clostridia</taxon>
        <taxon>Eubacteriales</taxon>
        <taxon>Clostridiales Family XVII. Incertae Sedis</taxon>
        <taxon>Thermaerobacter</taxon>
    </lineage>
</organism>
<dbReference type="EMBL" id="AENY02000003">
    <property type="protein sequence ID" value="EKP94224.1"/>
    <property type="molecule type" value="Genomic_DNA"/>
</dbReference>
<dbReference type="STRING" id="867903.ThesuDRAFT_01954"/>
<evidence type="ECO:0000313" key="2">
    <source>
        <dbReference type="EMBL" id="EKP94224.1"/>
    </source>
</evidence>
<sequence>MAYQSRLQHPRVDRLFEAILSLENLEECYRFFEDLCTVGEIQSLALRFEVAQRLARGQTYEQIQRETGMSSATISRINRFLHYGADGYRLVLERLAQRQRGGAEPAGHPRVESAPPPGATAPDRGTSSPPDAGGGERSGTP</sequence>
<name>K6Q022_9FIRM</name>
<feature type="compositionally biased region" description="Gly residues" evidence="1">
    <location>
        <begin position="132"/>
        <end position="141"/>
    </location>
</feature>